<evidence type="ECO:0000313" key="2">
    <source>
        <dbReference type="EMBL" id="MDT3402146.1"/>
    </source>
</evidence>
<accession>A0ABU3GRG0</accession>
<keyword evidence="3" id="KW-1185">Reference proteome</keyword>
<proteinExistence type="predicted"/>
<organism evidence="2 3">
    <name type="scientific">Mucilaginibacter terrae</name>
    <dbReference type="NCBI Taxonomy" id="1955052"/>
    <lineage>
        <taxon>Bacteria</taxon>
        <taxon>Pseudomonadati</taxon>
        <taxon>Bacteroidota</taxon>
        <taxon>Sphingobacteriia</taxon>
        <taxon>Sphingobacteriales</taxon>
        <taxon>Sphingobacteriaceae</taxon>
        <taxon>Mucilaginibacter</taxon>
    </lineage>
</organism>
<evidence type="ECO:0000313" key="3">
    <source>
        <dbReference type="Proteomes" id="UP001258315"/>
    </source>
</evidence>
<reference evidence="3" key="1">
    <citation type="submission" date="2023-07" db="EMBL/GenBank/DDBJ databases">
        <title>Functional and genomic diversity of the sorghum phyllosphere microbiome.</title>
        <authorList>
            <person name="Shade A."/>
        </authorList>
    </citation>
    <scope>NUCLEOTIDE SEQUENCE [LARGE SCALE GENOMIC DNA]</scope>
    <source>
        <strain evidence="3">SORGH_AS_0422</strain>
    </source>
</reference>
<comment type="caution">
    <text evidence="2">The sequence shown here is derived from an EMBL/GenBank/DDBJ whole genome shotgun (WGS) entry which is preliminary data.</text>
</comment>
<dbReference type="Pfam" id="PF13372">
    <property type="entry name" value="Alginate_exp"/>
    <property type="match status" value="1"/>
</dbReference>
<gene>
    <name evidence="2" type="ORF">QE417_001218</name>
</gene>
<feature type="domain" description="Alginate export" evidence="1">
    <location>
        <begin position="60"/>
        <end position="440"/>
    </location>
</feature>
<dbReference type="EMBL" id="JAVLVU010000001">
    <property type="protein sequence ID" value="MDT3402146.1"/>
    <property type="molecule type" value="Genomic_DNA"/>
</dbReference>
<name>A0ABU3GRG0_9SPHI</name>
<dbReference type="Proteomes" id="UP001258315">
    <property type="component" value="Unassembled WGS sequence"/>
</dbReference>
<dbReference type="InterPro" id="IPR025388">
    <property type="entry name" value="Alginate_export_dom"/>
</dbReference>
<dbReference type="RefSeq" id="WP_311948341.1">
    <property type="nucleotide sequence ID" value="NZ_JAVLVU010000001.1"/>
</dbReference>
<sequence length="456" mass="51668">MIKRFALSVLLISAFPALLLAQSFKLMRFDEDYSSLKADSSKGFYHGLKFIPLSESRNTYLTIGGEMRYENVGRHNENWLQGQGYNNSFLQRYSVHANLQIGNRFRIFSQLNSALENGSKYGPSPVDEDKLVVENLFAEYKPWQKGSSSLSFRVGRQELNYGAGRLISVREGPNVRLYFTGAKAMYHSPRFTADGFVMMADNVNPGVFDNKATKQANLWGAYSSLIIQRGGNFDFYYLGYQRRNARFEEGTADELRHTVAMRYWKSGGGFIYNLEAAYQFGTFGKGRINAWTAAVEMGYVFDHIAGKPTINLRNDYISGDSKQGDGKLQTFNPLYPKGGYFGFNPLIGPANLIDLHPYATINLSDNWALQADLVYNWRYSLQDGIYHPSGNFNTGGSTSSQRYIGTTYLLSSEYQFSKFFSLSGGAQYFNRGAFIADIVQPSDNSWFYNLQFTFKF</sequence>
<evidence type="ECO:0000259" key="1">
    <source>
        <dbReference type="Pfam" id="PF13372"/>
    </source>
</evidence>
<protein>
    <recommendedName>
        <fullName evidence="1">Alginate export domain-containing protein</fullName>
    </recommendedName>
</protein>